<dbReference type="GO" id="GO:0004177">
    <property type="term" value="F:aminopeptidase activity"/>
    <property type="evidence" value="ECO:0007669"/>
    <property type="project" value="UniProtKB-KW"/>
</dbReference>
<keyword evidence="14" id="KW-1185">Reference proteome</keyword>
<keyword evidence="2" id="KW-0031">Aminopeptidase</keyword>
<dbReference type="FunFam" id="3.40.630.10:FF:000042">
    <property type="entry name" value="Peptide hydrolase"/>
    <property type="match status" value="1"/>
</dbReference>
<feature type="transmembrane region" description="Helical" evidence="11">
    <location>
        <begin position="27"/>
        <end position="53"/>
    </location>
</feature>
<evidence type="ECO:0000256" key="8">
    <source>
        <dbReference type="ARBA" id="ARBA00043962"/>
    </source>
</evidence>
<keyword evidence="11" id="KW-1133">Transmembrane helix</keyword>
<evidence type="ECO:0000256" key="5">
    <source>
        <dbReference type="ARBA" id="ARBA00022729"/>
    </source>
</evidence>
<feature type="transmembrane region" description="Helical" evidence="11">
    <location>
        <begin position="156"/>
        <end position="178"/>
    </location>
</feature>
<dbReference type="InParanoid" id="A0A0L0HQ50"/>
<dbReference type="SUPFAM" id="SSF53187">
    <property type="entry name" value="Zn-dependent exopeptidases"/>
    <property type="match status" value="1"/>
</dbReference>
<name>A0A0L0HQ50_SPIPD</name>
<proteinExistence type="inferred from homology"/>
<feature type="domain" description="Peptidase M28" evidence="12">
    <location>
        <begin position="557"/>
        <end position="762"/>
    </location>
</feature>
<feature type="compositionally biased region" description="Polar residues" evidence="10">
    <location>
        <begin position="327"/>
        <end position="341"/>
    </location>
</feature>
<keyword evidence="11" id="KW-0472">Membrane</keyword>
<keyword evidence="6 9" id="KW-0378">Hydrolase</keyword>
<evidence type="ECO:0000256" key="11">
    <source>
        <dbReference type="SAM" id="Phobius"/>
    </source>
</evidence>
<keyword evidence="7 9" id="KW-0862">Zinc</keyword>
<dbReference type="EMBL" id="KQ257452">
    <property type="protein sequence ID" value="KND03060.1"/>
    <property type="molecule type" value="Genomic_DNA"/>
</dbReference>
<organism evidence="13 14">
    <name type="scientific">Spizellomyces punctatus (strain DAOM BR117)</name>
    <dbReference type="NCBI Taxonomy" id="645134"/>
    <lineage>
        <taxon>Eukaryota</taxon>
        <taxon>Fungi</taxon>
        <taxon>Fungi incertae sedis</taxon>
        <taxon>Chytridiomycota</taxon>
        <taxon>Chytridiomycota incertae sedis</taxon>
        <taxon>Chytridiomycetes</taxon>
        <taxon>Spizellomycetales</taxon>
        <taxon>Spizellomycetaceae</taxon>
        <taxon>Spizellomyces</taxon>
    </lineage>
</organism>
<evidence type="ECO:0000256" key="1">
    <source>
        <dbReference type="ARBA" id="ARBA00001947"/>
    </source>
</evidence>
<evidence type="ECO:0000256" key="9">
    <source>
        <dbReference type="RuleBase" id="RU361240"/>
    </source>
</evidence>
<reference evidence="13 14" key="1">
    <citation type="submission" date="2009-08" db="EMBL/GenBank/DDBJ databases">
        <title>The Genome Sequence of Spizellomyces punctatus strain DAOM BR117.</title>
        <authorList>
            <consortium name="The Broad Institute Genome Sequencing Platform"/>
            <person name="Russ C."/>
            <person name="Cuomo C."/>
            <person name="Shea T."/>
            <person name="Young S.K."/>
            <person name="Zeng Q."/>
            <person name="Koehrsen M."/>
            <person name="Haas B."/>
            <person name="Borodovsky M."/>
            <person name="Guigo R."/>
            <person name="Alvarado L."/>
            <person name="Berlin A."/>
            <person name="Bochicchio J."/>
            <person name="Borenstein D."/>
            <person name="Chapman S."/>
            <person name="Chen Z."/>
            <person name="Engels R."/>
            <person name="Freedman E."/>
            <person name="Gellesch M."/>
            <person name="Goldberg J."/>
            <person name="Griggs A."/>
            <person name="Gujja S."/>
            <person name="Heiman D."/>
            <person name="Hepburn T."/>
            <person name="Howarth C."/>
            <person name="Jen D."/>
            <person name="Larson L."/>
            <person name="Lewis B."/>
            <person name="Mehta T."/>
            <person name="Park D."/>
            <person name="Pearson M."/>
            <person name="Roberts A."/>
            <person name="Saif S."/>
            <person name="Shenoy N."/>
            <person name="Sisk P."/>
            <person name="Stolte C."/>
            <person name="Sykes S."/>
            <person name="Thomson T."/>
            <person name="Walk T."/>
            <person name="White J."/>
            <person name="Yandava C."/>
            <person name="Burger G."/>
            <person name="Gray M.W."/>
            <person name="Holland P.W.H."/>
            <person name="King N."/>
            <person name="Lang F.B.F."/>
            <person name="Roger A.J."/>
            <person name="Ruiz-Trillo I."/>
            <person name="Lander E."/>
            <person name="Nusbaum C."/>
        </authorList>
    </citation>
    <scope>NUCLEOTIDE SEQUENCE [LARGE SCALE GENOMIC DNA]</scope>
    <source>
        <strain evidence="13 14">DAOM BR117</strain>
    </source>
</reference>
<protein>
    <recommendedName>
        <fullName evidence="9">Peptide hydrolase</fullName>
        <ecNumber evidence="9">3.4.-.-</ecNumber>
    </recommendedName>
</protein>
<evidence type="ECO:0000256" key="10">
    <source>
        <dbReference type="SAM" id="MobiDB-lite"/>
    </source>
</evidence>
<feature type="transmembrane region" description="Helical" evidence="11">
    <location>
        <begin position="284"/>
        <end position="312"/>
    </location>
</feature>
<dbReference type="AlphaFoldDB" id="A0A0L0HQ50"/>
<dbReference type="EC" id="3.4.-.-" evidence="9"/>
<feature type="transmembrane region" description="Helical" evidence="11">
    <location>
        <begin position="391"/>
        <end position="408"/>
    </location>
</feature>
<evidence type="ECO:0000256" key="7">
    <source>
        <dbReference type="ARBA" id="ARBA00022833"/>
    </source>
</evidence>
<feature type="transmembrane region" description="Helical" evidence="11">
    <location>
        <begin position="74"/>
        <end position="96"/>
    </location>
</feature>
<dbReference type="GO" id="GO:0046872">
    <property type="term" value="F:metal ion binding"/>
    <property type="evidence" value="ECO:0007669"/>
    <property type="project" value="UniProtKB-KW"/>
</dbReference>
<feature type="transmembrane region" description="Helical" evidence="11">
    <location>
        <begin position="116"/>
        <end position="135"/>
    </location>
</feature>
<dbReference type="eggNOG" id="KOG2195">
    <property type="taxonomic scope" value="Eukaryota"/>
</dbReference>
<dbReference type="PANTHER" id="PTHR12147:SF56">
    <property type="entry name" value="AMINOPEPTIDASE YDR415C-RELATED"/>
    <property type="match status" value="1"/>
</dbReference>
<sequence length="770" mass="84728">MNYLTNPFHPSADWRVSIYGTEGEIVWGLYVANLILSVITTIVYSGLLYYLVIVKRRPIYKFEDGVFKPRPMEAYVASVTIFIIGRTVFCAMMISGTLGYGVVSNEGYIMEAFHEWPWGFGYGGIALYLIGIIFATPETINDPTMAKIYLPSGLQMNIFTLLMVVLPAILANTLAGIAGHYFDTNNMDKALKLTAAHYWIWALWSFFLMLAFCFFGRQLNRLLAANISQMKQKASGGRIDNLEAARRKLLYVTATLIAILASYVFAIVAYATCQRQILMLYAPLSILFCVLWNFCAPVLMVVVSAFIIYGIYKTDINPAPARKATIKSGSGTAESAGQGTSDGDKSFGGPAGSVSRQCPSTAGEKHARPIAPLGVLSKSFNLQILTMRAQALLLSAATFCLLALNPAASAPVDQIPLSDVSEKRLISLSETEAQWMTEEEVFGLIREGQKFIDITDGDLDFENDRLVSTSRTELPKAPVQQSIVKQVIDQISESYMKDFLTRLTGFTTRYYKTSSGKAASEWIFDQAQEEANKANAAGKGLNVSVTQFAHPWQQSSVIARINPVASATEDDGIVIIGAHLDSVNQWNPYWGRSPGADDDGSGTTTTFEAFRLILENGIVPSRPVEFHWYSAEEGGLLGSQKVVRKYADEGVKVVGMIQVDMTGYKPPNKKEIVGIATDFIDEPLRKFLQTIAKEYCGIPWGDVKCGYGCSDHASWTRAGYPATFTFEAPFDQSSPYVHTSGDDISHISFSHMKEFVKLVLAFGIELGLGK</sequence>
<keyword evidence="3 9" id="KW-0645">Protease</keyword>
<keyword evidence="4 9" id="KW-0479">Metal-binding</keyword>
<evidence type="ECO:0000256" key="3">
    <source>
        <dbReference type="ARBA" id="ARBA00022670"/>
    </source>
</evidence>
<dbReference type="Proteomes" id="UP000053201">
    <property type="component" value="Unassembled WGS sequence"/>
</dbReference>
<dbReference type="PANTHER" id="PTHR12147">
    <property type="entry name" value="METALLOPEPTIDASE M28 FAMILY MEMBER"/>
    <property type="match status" value="1"/>
</dbReference>
<keyword evidence="11" id="KW-0812">Transmembrane</keyword>
<dbReference type="InterPro" id="IPR045175">
    <property type="entry name" value="M28_fam"/>
</dbReference>
<evidence type="ECO:0000313" key="14">
    <source>
        <dbReference type="Proteomes" id="UP000053201"/>
    </source>
</evidence>
<dbReference type="STRING" id="645134.A0A0L0HQ50"/>
<dbReference type="GO" id="GO:0006508">
    <property type="term" value="P:proteolysis"/>
    <property type="evidence" value="ECO:0007669"/>
    <property type="project" value="UniProtKB-KW"/>
</dbReference>
<dbReference type="GeneID" id="27692112"/>
<dbReference type="VEuPathDB" id="FungiDB:SPPG_08987"/>
<accession>A0A0L0HQ50</accession>
<comment type="cofactor">
    <cofactor evidence="1">
        <name>Zn(2+)</name>
        <dbReference type="ChEBI" id="CHEBI:29105"/>
    </cofactor>
</comment>
<evidence type="ECO:0000259" key="12">
    <source>
        <dbReference type="Pfam" id="PF04389"/>
    </source>
</evidence>
<feature type="region of interest" description="Disordered" evidence="10">
    <location>
        <begin position="327"/>
        <end position="365"/>
    </location>
</feature>
<dbReference type="Pfam" id="PF04389">
    <property type="entry name" value="Peptidase_M28"/>
    <property type="match status" value="1"/>
</dbReference>
<dbReference type="RefSeq" id="XP_016611099.1">
    <property type="nucleotide sequence ID" value="XM_016757138.1"/>
</dbReference>
<dbReference type="InterPro" id="IPR007484">
    <property type="entry name" value="Peptidase_M28"/>
</dbReference>
<dbReference type="GO" id="GO:0008235">
    <property type="term" value="F:metalloexopeptidase activity"/>
    <property type="evidence" value="ECO:0007669"/>
    <property type="project" value="InterPro"/>
</dbReference>
<evidence type="ECO:0000313" key="13">
    <source>
        <dbReference type="EMBL" id="KND03060.1"/>
    </source>
</evidence>
<dbReference type="CDD" id="cd03879">
    <property type="entry name" value="M28_AAP"/>
    <property type="match status" value="1"/>
</dbReference>
<keyword evidence="5" id="KW-0732">Signal</keyword>
<comment type="similarity">
    <text evidence="8">Belongs to the peptidase M28 family. M28E subfamily.</text>
</comment>
<dbReference type="OrthoDB" id="2214at2759"/>
<gene>
    <name evidence="13" type="ORF">SPPG_08987</name>
</gene>
<dbReference type="Gene3D" id="3.40.630.10">
    <property type="entry name" value="Zn peptidases"/>
    <property type="match status" value="1"/>
</dbReference>
<feature type="transmembrane region" description="Helical" evidence="11">
    <location>
        <begin position="249"/>
        <end position="272"/>
    </location>
</feature>
<evidence type="ECO:0000256" key="6">
    <source>
        <dbReference type="ARBA" id="ARBA00022801"/>
    </source>
</evidence>
<feature type="transmembrane region" description="Helical" evidence="11">
    <location>
        <begin position="198"/>
        <end position="216"/>
    </location>
</feature>
<evidence type="ECO:0000256" key="4">
    <source>
        <dbReference type="ARBA" id="ARBA00022723"/>
    </source>
</evidence>
<evidence type="ECO:0000256" key="2">
    <source>
        <dbReference type="ARBA" id="ARBA00022438"/>
    </source>
</evidence>